<feature type="domain" description="Yippee" evidence="5">
    <location>
        <begin position="14"/>
        <end position="111"/>
    </location>
</feature>
<evidence type="ECO:0000256" key="2">
    <source>
        <dbReference type="ARBA" id="ARBA00022723"/>
    </source>
</evidence>
<sequence>MGLTYNTYLSSPSRIYGCKKCKTHLAINEDIISRAFRGQHGKAYLFENVVNVTTLSPQDRNMTTGRHTVRDIVCRGCNETVGWKYDRAYETREQYKEGKFILEAELWVLCVNNADRSVNEGGEGQRM</sequence>
<dbReference type="STRING" id="698492.A0A0E9NF29"/>
<dbReference type="AlphaFoldDB" id="A0A0E9NF29"/>
<keyword evidence="3" id="KW-0862">Zinc</keyword>
<evidence type="ECO:0000256" key="1">
    <source>
        <dbReference type="ARBA" id="ARBA00005613"/>
    </source>
</evidence>
<dbReference type="OMA" id="SSRIYGC"/>
<keyword evidence="7" id="KW-1185">Reference proteome</keyword>
<comment type="similarity">
    <text evidence="1 4">Belongs to the yippee family.</text>
</comment>
<dbReference type="PROSITE" id="PS51792">
    <property type="entry name" value="YIPPEE"/>
    <property type="match status" value="1"/>
</dbReference>
<evidence type="ECO:0000256" key="4">
    <source>
        <dbReference type="RuleBase" id="RU110713"/>
    </source>
</evidence>
<reference evidence="6 7" key="3">
    <citation type="journal article" date="2015" name="Genome Announc.">
        <title>Draft Genome Sequence of the Archiascomycetous Yeast Saitoella complicata.</title>
        <authorList>
            <person name="Yamauchi K."/>
            <person name="Kondo S."/>
            <person name="Hamamoto M."/>
            <person name="Takahashi Y."/>
            <person name="Ogura Y."/>
            <person name="Hayashi T."/>
            <person name="Nishida H."/>
        </authorList>
    </citation>
    <scope>NUCLEOTIDE SEQUENCE [LARGE SCALE GENOMIC DNA]</scope>
    <source>
        <strain evidence="6 7">NRRL Y-17804</strain>
    </source>
</reference>
<gene>
    <name evidence="6" type="ORF">G7K_2586-t1</name>
</gene>
<proteinExistence type="inferred from homology"/>
<name>A0A0E9NF29_SAICN</name>
<dbReference type="InterPro" id="IPR004910">
    <property type="entry name" value="Yippee/Mis18/Cereblon"/>
</dbReference>
<dbReference type="GO" id="GO:0046872">
    <property type="term" value="F:metal ion binding"/>
    <property type="evidence" value="ECO:0007669"/>
    <property type="project" value="UniProtKB-KW"/>
</dbReference>
<organism evidence="6 7">
    <name type="scientific">Saitoella complicata (strain BCRC 22490 / CBS 7301 / JCM 7358 / NBRC 10748 / NRRL Y-17804)</name>
    <dbReference type="NCBI Taxonomy" id="698492"/>
    <lineage>
        <taxon>Eukaryota</taxon>
        <taxon>Fungi</taxon>
        <taxon>Dikarya</taxon>
        <taxon>Ascomycota</taxon>
        <taxon>Taphrinomycotina</taxon>
        <taxon>Taphrinomycotina incertae sedis</taxon>
        <taxon>Saitoella</taxon>
    </lineage>
</organism>
<dbReference type="PANTHER" id="PTHR13848">
    <property type="entry name" value="PROTEIN YIPPEE-LIKE CG15309-RELATED"/>
    <property type="match status" value="1"/>
</dbReference>
<evidence type="ECO:0000313" key="6">
    <source>
        <dbReference type="EMBL" id="GAO48413.1"/>
    </source>
</evidence>
<dbReference type="Proteomes" id="UP000033140">
    <property type="component" value="Unassembled WGS sequence"/>
</dbReference>
<comment type="caution">
    <text evidence="6">The sequence shown here is derived from an EMBL/GenBank/DDBJ whole genome shotgun (WGS) entry which is preliminary data.</text>
</comment>
<dbReference type="EMBL" id="BACD03000014">
    <property type="protein sequence ID" value="GAO48413.1"/>
    <property type="molecule type" value="Genomic_DNA"/>
</dbReference>
<keyword evidence="2" id="KW-0479">Metal-binding</keyword>
<reference evidence="6 7" key="1">
    <citation type="journal article" date="2011" name="J. Gen. Appl. Microbiol.">
        <title>Draft genome sequencing of the enigmatic yeast Saitoella complicata.</title>
        <authorList>
            <person name="Nishida H."/>
            <person name="Hamamoto M."/>
            <person name="Sugiyama J."/>
        </authorList>
    </citation>
    <scope>NUCLEOTIDE SEQUENCE [LARGE SCALE GENOMIC DNA]</scope>
    <source>
        <strain evidence="6 7">NRRL Y-17804</strain>
    </source>
</reference>
<dbReference type="InterPro" id="IPR034751">
    <property type="entry name" value="Yippee"/>
</dbReference>
<evidence type="ECO:0000256" key="3">
    <source>
        <dbReference type="ARBA" id="ARBA00022833"/>
    </source>
</evidence>
<dbReference type="InterPro" id="IPR039058">
    <property type="entry name" value="Yippee_fam"/>
</dbReference>
<dbReference type="Pfam" id="PF03226">
    <property type="entry name" value="Yippee-Mis18"/>
    <property type="match status" value="1"/>
</dbReference>
<protein>
    <recommendedName>
        <fullName evidence="4">Protein yippee-like</fullName>
    </recommendedName>
</protein>
<accession>A0A0E9NF29</accession>
<reference evidence="6 7" key="2">
    <citation type="journal article" date="2014" name="J. Gen. Appl. Microbiol.">
        <title>The early diverging ascomycetous budding yeast Saitoella complicata has three histone deacetylases belonging to the Clr6, Hos2, and Rpd3 lineages.</title>
        <authorList>
            <person name="Nishida H."/>
            <person name="Matsumoto T."/>
            <person name="Kondo S."/>
            <person name="Hamamoto M."/>
            <person name="Yoshikawa H."/>
        </authorList>
    </citation>
    <scope>NUCLEOTIDE SEQUENCE [LARGE SCALE GENOMIC DNA]</scope>
    <source>
        <strain evidence="6 7">NRRL Y-17804</strain>
    </source>
</reference>
<evidence type="ECO:0000313" key="7">
    <source>
        <dbReference type="Proteomes" id="UP000033140"/>
    </source>
</evidence>
<evidence type="ECO:0000259" key="5">
    <source>
        <dbReference type="PROSITE" id="PS51792"/>
    </source>
</evidence>